<evidence type="ECO:0000313" key="3">
    <source>
        <dbReference type="Proteomes" id="UP001633002"/>
    </source>
</evidence>
<dbReference type="InterPro" id="IPR003034">
    <property type="entry name" value="SAP_dom"/>
</dbReference>
<dbReference type="Pfam" id="PF18953">
    <property type="entry name" value="SAP_new25"/>
    <property type="match status" value="1"/>
</dbReference>
<dbReference type="AlphaFoldDB" id="A0ABD3HT08"/>
<gene>
    <name evidence="2" type="ORF">R1sor_008239</name>
</gene>
<feature type="domain" description="SAP" evidence="1">
    <location>
        <begin position="184"/>
        <end position="218"/>
    </location>
</feature>
<proteinExistence type="predicted"/>
<comment type="caution">
    <text evidence="2">The sequence shown here is derived from an EMBL/GenBank/DDBJ whole genome shotgun (WGS) entry which is preliminary data.</text>
</comment>
<evidence type="ECO:0000313" key="2">
    <source>
        <dbReference type="EMBL" id="KAL3694588.1"/>
    </source>
</evidence>
<dbReference type="PROSITE" id="PS50800">
    <property type="entry name" value="SAP"/>
    <property type="match status" value="1"/>
</dbReference>
<dbReference type="PANTHER" id="PTHR31751:SF7">
    <property type="entry name" value="THAP-TYPE DOMAIN-CONTAINING PROTEIN"/>
    <property type="match status" value="1"/>
</dbReference>
<keyword evidence="3" id="KW-1185">Reference proteome</keyword>
<dbReference type="PANTHER" id="PTHR31751">
    <property type="entry name" value="SI:CH211-108C17.2-RELATED-RELATED"/>
    <property type="match status" value="1"/>
</dbReference>
<evidence type="ECO:0000259" key="1">
    <source>
        <dbReference type="PROSITE" id="PS50800"/>
    </source>
</evidence>
<organism evidence="2 3">
    <name type="scientific">Riccia sorocarpa</name>
    <dbReference type="NCBI Taxonomy" id="122646"/>
    <lineage>
        <taxon>Eukaryota</taxon>
        <taxon>Viridiplantae</taxon>
        <taxon>Streptophyta</taxon>
        <taxon>Embryophyta</taxon>
        <taxon>Marchantiophyta</taxon>
        <taxon>Marchantiopsida</taxon>
        <taxon>Marchantiidae</taxon>
        <taxon>Marchantiales</taxon>
        <taxon>Ricciaceae</taxon>
        <taxon>Riccia</taxon>
    </lineage>
</organism>
<accession>A0ABD3HT08</accession>
<reference evidence="2 3" key="1">
    <citation type="submission" date="2024-09" db="EMBL/GenBank/DDBJ databases">
        <title>Chromosome-scale assembly of Riccia sorocarpa.</title>
        <authorList>
            <person name="Paukszto L."/>
        </authorList>
    </citation>
    <scope>NUCLEOTIDE SEQUENCE [LARGE SCALE GENOMIC DNA]</scope>
    <source>
        <strain evidence="2">LP-2024</strain>
        <tissue evidence="2">Aerial parts of the thallus</tissue>
    </source>
</reference>
<name>A0ABD3HT08_9MARC</name>
<dbReference type="EMBL" id="JBJQOH010000003">
    <property type="protein sequence ID" value="KAL3694588.1"/>
    <property type="molecule type" value="Genomic_DNA"/>
</dbReference>
<protein>
    <recommendedName>
        <fullName evidence="1">SAP domain-containing protein</fullName>
    </recommendedName>
</protein>
<dbReference type="Proteomes" id="UP001633002">
    <property type="component" value="Unassembled WGS sequence"/>
</dbReference>
<sequence>MVEAERMVGGRDNDVHVVNDSQVDSIVTPASRLYKDAVNGFGHYIVCCHIVNCGKPLVVFVDCRFDISQSGFHRTLPVINMEDDRVIEMVTLTHKETGSSWRTESTALEQALTALETKGFILEEVVHDDNSQVDAILNQHNIVSQKDLWHKCKNIMGKFKELLQEKRRSPTDSTVEAATTIAQVAVFLMVQLNDYCRQQGLQQTGNKLQLMQRVSVHLNLEEAGAKITEIQRHRPLRYPELATPDIAYKLKSWIYTCAKNAAKRGDTTPEMLTLGIHNSADHWAGEHGTCRTLPGVRKCVLENWSDSHERRYSPGGETHRAVKDFLMKYTTQGKMKYYLRARENYISETFHSVINMSATKRIHFDASHCVRLACSALDWNENIRREVRAVYNRALNDTAVRRRAKTNRVLVRRTTVWKTQLASTLFS</sequence>